<dbReference type="GeneID" id="19329364"/>
<dbReference type="OrthoDB" id="5689at2759"/>
<organism evidence="4 5">
    <name type="scientific">Phaeoacremonium minimum (strain UCR-PA7)</name>
    <name type="common">Esca disease fungus</name>
    <name type="synonym">Togninia minima</name>
    <dbReference type="NCBI Taxonomy" id="1286976"/>
    <lineage>
        <taxon>Eukaryota</taxon>
        <taxon>Fungi</taxon>
        <taxon>Dikarya</taxon>
        <taxon>Ascomycota</taxon>
        <taxon>Pezizomycotina</taxon>
        <taxon>Sordariomycetes</taxon>
        <taxon>Sordariomycetidae</taxon>
        <taxon>Togniniales</taxon>
        <taxon>Togniniaceae</taxon>
        <taxon>Phaeoacremonium</taxon>
    </lineage>
</organism>
<dbReference type="GO" id="GO:0016747">
    <property type="term" value="F:acyltransferase activity, transferring groups other than amino-acyl groups"/>
    <property type="evidence" value="ECO:0007669"/>
    <property type="project" value="InterPro"/>
</dbReference>
<reference evidence="5" key="1">
    <citation type="journal article" date="2013" name="Genome Announc.">
        <title>Draft genome sequence of the ascomycete Phaeoacremonium aleophilum strain UCR-PA7, a causal agent of the esca disease complex in grapevines.</title>
        <authorList>
            <person name="Blanco-Ulate B."/>
            <person name="Rolshausen P."/>
            <person name="Cantu D."/>
        </authorList>
    </citation>
    <scope>NUCLEOTIDE SEQUENCE [LARGE SCALE GENOMIC DNA]</scope>
    <source>
        <strain evidence="5">UCR-PA7</strain>
    </source>
</reference>
<dbReference type="Pfam" id="PF13508">
    <property type="entry name" value="Acetyltransf_7"/>
    <property type="match status" value="1"/>
</dbReference>
<gene>
    <name evidence="4" type="ORF">UCRPA7_8506</name>
</gene>
<keyword evidence="1 4" id="KW-0808">Transferase</keyword>
<evidence type="ECO:0000256" key="2">
    <source>
        <dbReference type="ARBA" id="ARBA00023315"/>
    </source>
</evidence>
<name>R8B9L2_PHAM7</name>
<dbReference type="KEGG" id="tmn:UCRPA7_8506"/>
<dbReference type="RefSeq" id="XP_007919210.1">
    <property type="nucleotide sequence ID" value="XM_007921019.1"/>
</dbReference>
<dbReference type="InterPro" id="IPR016181">
    <property type="entry name" value="Acyl_CoA_acyltransferase"/>
</dbReference>
<dbReference type="AlphaFoldDB" id="R8B9L2"/>
<dbReference type="PROSITE" id="PS51186">
    <property type="entry name" value="GNAT"/>
    <property type="match status" value="1"/>
</dbReference>
<evidence type="ECO:0000313" key="4">
    <source>
        <dbReference type="EMBL" id="EON95976.1"/>
    </source>
</evidence>
<evidence type="ECO:0000259" key="3">
    <source>
        <dbReference type="PROSITE" id="PS51186"/>
    </source>
</evidence>
<dbReference type="Gene3D" id="3.40.630.30">
    <property type="match status" value="1"/>
</dbReference>
<dbReference type="SUPFAM" id="SSF55729">
    <property type="entry name" value="Acyl-CoA N-acyltransferases (Nat)"/>
    <property type="match status" value="1"/>
</dbReference>
<sequence length="178" mass="19470">MGVTQLTFRKAAPSDVPLLLPLIKSAYRGDASRAGWTSEADLVADDRIDEAGLLVKINAPQGAVLLAHDCAGNLAACCELLKKNSETAHFGLFAVDPARQAGGIGRQVLERAELYARDAWGVSRLEMSVIWTREELIAWYIRRGFERTGKKAPFPYAHLVNGSALRDDLYFDVLAKGI</sequence>
<evidence type="ECO:0000256" key="1">
    <source>
        <dbReference type="ARBA" id="ARBA00022679"/>
    </source>
</evidence>
<evidence type="ECO:0000313" key="5">
    <source>
        <dbReference type="Proteomes" id="UP000014074"/>
    </source>
</evidence>
<dbReference type="PANTHER" id="PTHR43877:SF2">
    <property type="entry name" value="AMINOALKYLPHOSPHONATE N-ACETYLTRANSFERASE-RELATED"/>
    <property type="match status" value="1"/>
</dbReference>
<dbReference type="InterPro" id="IPR050832">
    <property type="entry name" value="Bact_Acetyltransf"/>
</dbReference>
<dbReference type="Proteomes" id="UP000014074">
    <property type="component" value="Unassembled WGS sequence"/>
</dbReference>
<accession>R8B9L2</accession>
<dbReference type="InterPro" id="IPR000182">
    <property type="entry name" value="GNAT_dom"/>
</dbReference>
<dbReference type="EMBL" id="KB933365">
    <property type="protein sequence ID" value="EON95976.1"/>
    <property type="molecule type" value="Genomic_DNA"/>
</dbReference>
<dbReference type="CDD" id="cd04301">
    <property type="entry name" value="NAT_SF"/>
    <property type="match status" value="1"/>
</dbReference>
<proteinExistence type="predicted"/>
<dbReference type="PANTHER" id="PTHR43877">
    <property type="entry name" value="AMINOALKYLPHOSPHONATE N-ACETYLTRANSFERASE-RELATED-RELATED"/>
    <property type="match status" value="1"/>
</dbReference>
<keyword evidence="2" id="KW-0012">Acyltransferase</keyword>
<feature type="domain" description="N-acetyltransferase" evidence="3">
    <location>
        <begin position="6"/>
        <end position="172"/>
    </location>
</feature>
<dbReference type="HOGENOM" id="CLU_098389_0_0_1"/>
<dbReference type="eggNOG" id="ENOG502S8V6">
    <property type="taxonomic scope" value="Eukaryota"/>
</dbReference>
<keyword evidence="5" id="KW-1185">Reference proteome</keyword>
<protein>
    <submittedName>
        <fullName evidence="4">Putative acetyltransferase protein</fullName>
    </submittedName>
</protein>